<protein>
    <recommendedName>
        <fullName evidence="8">Type II secretion system protein GspF domain-containing protein</fullName>
    </recommendedName>
</protein>
<feature type="transmembrane region" description="Helical" evidence="7">
    <location>
        <begin position="324"/>
        <end position="345"/>
    </location>
</feature>
<feature type="domain" description="Type II secretion system protein GspF" evidence="8">
    <location>
        <begin position="22"/>
        <end position="142"/>
    </location>
</feature>
<keyword evidence="5 7" id="KW-1133">Transmembrane helix</keyword>
<dbReference type="NCBIfam" id="NF041012">
    <property type="entry name" value="T4P_ComGB"/>
    <property type="match status" value="1"/>
</dbReference>
<dbReference type="InterPro" id="IPR003004">
    <property type="entry name" value="GspF/PilC"/>
</dbReference>
<name>A0ABM5T8I7_9STAP</name>
<evidence type="ECO:0000256" key="4">
    <source>
        <dbReference type="ARBA" id="ARBA00022692"/>
    </source>
</evidence>
<feature type="transmembrane region" description="Helical" evidence="7">
    <location>
        <begin position="172"/>
        <end position="193"/>
    </location>
</feature>
<comment type="similarity">
    <text evidence="2">Belongs to the GSP F family.</text>
</comment>
<dbReference type="PANTHER" id="PTHR30012:SF0">
    <property type="entry name" value="TYPE II SECRETION SYSTEM PROTEIN F-RELATED"/>
    <property type="match status" value="1"/>
</dbReference>
<gene>
    <name evidence="9" type="ORF">AAT16_07075</name>
</gene>
<dbReference type="EMBL" id="CP011366">
    <property type="protein sequence ID" value="AKG74015.1"/>
    <property type="molecule type" value="Genomic_DNA"/>
</dbReference>
<proteinExistence type="inferred from homology"/>
<evidence type="ECO:0000256" key="6">
    <source>
        <dbReference type="ARBA" id="ARBA00023136"/>
    </source>
</evidence>
<dbReference type="PRINTS" id="PR00812">
    <property type="entry name" value="BCTERIALGSPF"/>
</dbReference>
<evidence type="ECO:0000256" key="1">
    <source>
        <dbReference type="ARBA" id="ARBA00004651"/>
    </source>
</evidence>
<organism evidence="9 10">
    <name type="scientific">Salinicoccus halodurans</name>
    <dbReference type="NCBI Taxonomy" id="407035"/>
    <lineage>
        <taxon>Bacteria</taxon>
        <taxon>Bacillati</taxon>
        <taxon>Bacillota</taxon>
        <taxon>Bacilli</taxon>
        <taxon>Bacillales</taxon>
        <taxon>Staphylococcaceae</taxon>
        <taxon>Salinicoccus</taxon>
    </lineage>
</organism>
<dbReference type="InterPro" id="IPR047692">
    <property type="entry name" value="T4P_ComGB"/>
</dbReference>
<dbReference type="Pfam" id="PF00482">
    <property type="entry name" value="T2SSF"/>
    <property type="match status" value="2"/>
</dbReference>
<reference evidence="9 10" key="1">
    <citation type="journal article" date="2015" name="Int. J. Syst. Evol. Microbiol.">
        <title>Complete genome sequence of Salinicoccus halodurans H3B36, isolated from the Qaidam Basin in China.</title>
        <authorList>
            <person name="Jiang K."/>
            <person name="Xue Y."/>
            <person name="Ma Y."/>
        </authorList>
    </citation>
    <scope>NUCLEOTIDE SEQUENCE [LARGE SCALE GENOMIC DNA]</scope>
    <source>
        <strain evidence="9 10">H3B36</strain>
    </source>
</reference>
<evidence type="ECO:0000313" key="9">
    <source>
        <dbReference type="EMBL" id="AKG74015.1"/>
    </source>
</evidence>
<accession>A0ABM5T8I7</accession>
<keyword evidence="3" id="KW-1003">Cell membrane</keyword>
<evidence type="ECO:0000259" key="8">
    <source>
        <dbReference type="Pfam" id="PF00482"/>
    </source>
</evidence>
<dbReference type="Gene3D" id="1.20.81.30">
    <property type="entry name" value="Type II secretion system (T2SS), domain F"/>
    <property type="match status" value="2"/>
</dbReference>
<dbReference type="Proteomes" id="UP000034029">
    <property type="component" value="Chromosome"/>
</dbReference>
<keyword evidence="4 7" id="KW-0812">Transmembrane</keyword>
<dbReference type="InterPro" id="IPR042094">
    <property type="entry name" value="T2SS_GspF_sf"/>
</dbReference>
<evidence type="ECO:0000256" key="2">
    <source>
        <dbReference type="ARBA" id="ARBA00005745"/>
    </source>
</evidence>
<feature type="domain" description="Type II secretion system protein GspF" evidence="8">
    <location>
        <begin position="221"/>
        <end position="343"/>
    </location>
</feature>
<evidence type="ECO:0000256" key="3">
    <source>
        <dbReference type="ARBA" id="ARBA00022475"/>
    </source>
</evidence>
<evidence type="ECO:0000313" key="10">
    <source>
        <dbReference type="Proteomes" id="UP000034029"/>
    </source>
</evidence>
<keyword evidence="6 7" id="KW-0472">Membrane</keyword>
<evidence type="ECO:0000256" key="7">
    <source>
        <dbReference type="SAM" id="Phobius"/>
    </source>
</evidence>
<dbReference type="InterPro" id="IPR018076">
    <property type="entry name" value="T2SS_GspF_dom"/>
</dbReference>
<feature type="transmembrane region" description="Helical" evidence="7">
    <location>
        <begin position="118"/>
        <end position="141"/>
    </location>
</feature>
<reference evidence="10" key="2">
    <citation type="submission" date="2015-04" db="EMBL/GenBank/DDBJ databases">
        <title>Complete genome sequence of Salinicoccus halodurans strain H3B36, isolated from the Qaidam basin of China.</title>
        <authorList>
            <person name="Ma Y."/>
            <person name="Jiang K."/>
            <person name="Xue Y."/>
        </authorList>
    </citation>
    <scope>NUCLEOTIDE SEQUENCE [LARGE SCALE GENOMIC DNA]</scope>
    <source>
        <strain evidence="10">H3B36</strain>
    </source>
</reference>
<sequence length="352" mass="40357">MKRNSRRLRAGSNRLGKYDSHFLYKLADLLENGFTMHNALIFLLEQYDVLKERDKKDCLVMVEEGASISSILKRLGFKNTIIIQISFAEIHGEMLMNLRESAFYLDHMRNTSKKLIKAVQYPLVLIAIFITMLVVLNYTVIPQFNSLYSAMGTSSQGVVTILTAFLQLLPQAVLIVIMSVALFAIAVTFVMMMENVERKAKILLFIPMLRFYFRSYQTYRFAREFGYFINNGLEVKEILDLFIHQTLNEYLQYSSALIEEKLMQGDTLSGAIGDIDMLDSKLAVFVSHGEQNSSVGKELILFSEYTLENIVMKIENITRKIQPVIFLILGLLIICLYLVIVLPIFQMMATIN</sequence>
<comment type="subcellular location">
    <subcellularLocation>
        <location evidence="1">Cell membrane</location>
        <topology evidence="1">Multi-pass membrane protein</topology>
    </subcellularLocation>
</comment>
<dbReference type="PANTHER" id="PTHR30012">
    <property type="entry name" value="GENERAL SECRETION PATHWAY PROTEIN"/>
    <property type="match status" value="1"/>
</dbReference>
<evidence type="ECO:0000256" key="5">
    <source>
        <dbReference type="ARBA" id="ARBA00022989"/>
    </source>
</evidence>
<keyword evidence="10" id="KW-1185">Reference proteome</keyword>